<keyword evidence="6 8" id="KW-1133">Transmembrane helix</keyword>
<feature type="transmembrane region" description="Helical" evidence="8">
    <location>
        <begin position="159"/>
        <end position="179"/>
    </location>
</feature>
<dbReference type="GO" id="GO:0016763">
    <property type="term" value="F:pentosyltransferase activity"/>
    <property type="evidence" value="ECO:0007669"/>
    <property type="project" value="TreeGrafter"/>
</dbReference>
<dbReference type="GO" id="GO:0009103">
    <property type="term" value="P:lipopolysaccharide biosynthetic process"/>
    <property type="evidence" value="ECO:0007669"/>
    <property type="project" value="UniProtKB-ARBA"/>
</dbReference>
<evidence type="ECO:0000259" key="9">
    <source>
        <dbReference type="Pfam" id="PF13231"/>
    </source>
</evidence>
<feature type="domain" description="Glycosyltransferase RgtA/B/C/D-like" evidence="9">
    <location>
        <begin position="89"/>
        <end position="251"/>
    </location>
</feature>
<dbReference type="Proteomes" id="UP000266426">
    <property type="component" value="Unassembled WGS sequence"/>
</dbReference>
<evidence type="ECO:0000256" key="2">
    <source>
        <dbReference type="ARBA" id="ARBA00022475"/>
    </source>
</evidence>
<comment type="caution">
    <text evidence="10">The sequence shown here is derived from an EMBL/GenBank/DDBJ whole genome shotgun (WGS) entry which is preliminary data.</text>
</comment>
<keyword evidence="7 8" id="KW-0472">Membrane</keyword>
<keyword evidence="4 10" id="KW-0808">Transferase</keyword>
<evidence type="ECO:0000256" key="8">
    <source>
        <dbReference type="SAM" id="Phobius"/>
    </source>
</evidence>
<evidence type="ECO:0000313" key="11">
    <source>
        <dbReference type="Proteomes" id="UP000266426"/>
    </source>
</evidence>
<sequence>MCYKEISDKTITLPNRLVHMHSAAEQRDIWDKTGTALSNPYVLAIIVFVMAMITCFSAQLGFDESIWTYMARMWINYDLPPYSGTVENKTPGIYVVFAISNLMFGFNIWFPKLLSALVITGSALNVYAICNKLYSRFAAVLGMLLFAVIMTSPVVDARYVFTETFMVLFITSSIAAVIHSAYKERIASSRLWLFLAGFLIGCAVLFKQIAVLDIAAVLVFYLSIYKSKRNRWVADISVFLAGLAVAFGLCLLMLVLSDIRLKDFKECVWTILTYSGSTRTEYRLARLKEALGHSEFVIYFFAATLFVINRNLIRQKNIPYIGLIFWMLTDVFAANAPGMYWAHHLQQIVPSLSVMSGIIFGLLIQEYIPAGQKQKKFFTQIVLGIIVVGIQYETLFGYILHGKIMYHIDPRMEETQKAGLFFKSITEPDDYICVLAENAPAVYAYADRRAPGRHFLETFLNKPEYKQEMKEALIARPPKLLVIQKNPFTKVWFAEFMRKYKYKSGVFNANIKYRCRVFERGD</sequence>
<evidence type="ECO:0000313" key="10">
    <source>
        <dbReference type="EMBL" id="RJP55872.1"/>
    </source>
</evidence>
<evidence type="ECO:0000256" key="3">
    <source>
        <dbReference type="ARBA" id="ARBA00022676"/>
    </source>
</evidence>
<dbReference type="GO" id="GO:0005886">
    <property type="term" value="C:plasma membrane"/>
    <property type="evidence" value="ECO:0007669"/>
    <property type="project" value="UniProtKB-SubCell"/>
</dbReference>
<dbReference type="EMBL" id="QZJZ01000105">
    <property type="protein sequence ID" value="RJP55872.1"/>
    <property type="molecule type" value="Genomic_DNA"/>
</dbReference>
<feature type="transmembrane region" description="Helical" evidence="8">
    <location>
        <begin position="377"/>
        <end position="400"/>
    </location>
</feature>
<keyword evidence="2" id="KW-1003">Cell membrane</keyword>
<comment type="subcellular location">
    <subcellularLocation>
        <location evidence="1">Cell membrane</location>
        <topology evidence="1">Multi-pass membrane protein</topology>
    </subcellularLocation>
</comment>
<feature type="transmembrane region" description="Helical" evidence="8">
    <location>
        <begin position="290"/>
        <end position="308"/>
    </location>
</feature>
<gene>
    <name evidence="10" type="ORF">C4541_13265</name>
</gene>
<name>A0A3A4R120_9BACT</name>
<dbReference type="PANTHER" id="PTHR33908">
    <property type="entry name" value="MANNOSYLTRANSFERASE YKCB-RELATED"/>
    <property type="match status" value="1"/>
</dbReference>
<evidence type="ECO:0000256" key="6">
    <source>
        <dbReference type="ARBA" id="ARBA00022989"/>
    </source>
</evidence>
<dbReference type="AlphaFoldDB" id="A0A3A4R120"/>
<dbReference type="PANTHER" id="PTHR33908:SF3">
    <property type="entry name" value="UNDECAPRENYL PHOSPHATE-ALPHA-4-AMINO-4-DEOXY-L-ARABINOSE ARABINOSYL TRANSFERASE"/>
    <property type="match status" value="1"/>
</dbReference>
<feature type="transmembrane region" description="Helical" evidence="8">
    <location>
        <begin position="191"/>
        <end position="224"/>
    </location>
</feature>
<reference evidence="10 11" key="1">
    <citation type="journal article" date="2017" name="ISME J.">
        <title>Energy and carbon metabolisms in a deep terrestrial subsurface fluid microbial community.</title>
        <authorList>
            <person name="Momper L."/>
            <person name="Jungbluth S.P."/>
            <person name="Lee M.D."/>
            <person name="Amend J.P."/>
        </authorList>
    </citation>
    <scope>NUCLEOTIDE SEQUENCE [LARGE SCALE GENOMIC DNA]</scope>
    <source>
        <strain evidence="10">SURF_26</strain>
    </source>
</reference>
<proteinExistence type="predicted"/>
<feature type="transmembrane region" description="Helical" evidence="8">
    <location>
        <begin position="236"/>
        <end position="256"/>
    </location>
</feature>
<dbReference type="GO" id="GO:0010041">
    <property type="term" value="P:response to iron(III) ion"/>
    <property type="evidence" value="ECO:0007669"/>
    <property type="project" value="TreeGrafter"/>
</dbReference>
<feature type="transmembrane region" description="Helical" evidence="8">
    <location>
        <begin position="41"/>
        <end position="62"/>
    </location>
</feature>
<dbReference type="InterPro" id="IPR038731">
    <property type="entry name" value="RgtA/B/C-like"/>
</dbReference>
<feature type="transmembrane region" description="Helical" evidence="8">
    <location>
        <begin position="133"/>
        <end position="152"/>
    </location>
</feature>
<accession>A0A3A4R120</accession>
<keyword evidence="3" id="KW-0328">Glycosyltransferase</keyword>
<feature type="transmembrane region" description="Helical" evidence="8">
    <location>
        <begin position="320"/>
        <end position="342"/>
    </location>
</feature>
<dbReference type="Pfam" id="PF13231">
    <property type="entry name" value="PMT_2"/>
    <property type="match status" value="1"/>
</dbReference>
<protein>
    <submittedName>
        <fullName evidence="10">Phospholipid carrier-dependent glycosyltransferase</fullName>
    </submittedName>
</protein>
<evidence type="ECO:0000256" key="1">
    <source>
        <dbReference type="ARBA" id="ARBA00004651"/>
    </source>
</evidence>
<evidence type="ECO:0000256" key="5">
    <source>
        <dbReference type="ARBA" id="ARBA00022692"/>
    </source>
</evidence>
<feature type="transmembrane region" description="Helical" evidence="8">
    <location>
        <begin position="348"/>
        <end position="365"/>
    </location>
</feature>
<organism evidence="10 11">
    <name type="scientific">Candidatus Auribacter fodinae</name>
    <dbReference type="NCBI Taxonomy" id="2093366"/>
    <lineage>
        <taxon>Bacteria</taxon>
        <taxon>Pseudomonadati</taxon>
        <taxon>Candidatus Auribacterota</taxon>
        <taxon>Candidatus Auribacteria</taxon>
        <taxon>Candidatus Auribacterales</taxon>
        <taxon>Candidatus Auribacteraceae</taxon>
        <taxon>Candidatus Auribacter</taxon>
    </lineage>
</organism>
<dbReference type="InterPro" id="IPR050297">
    <property type="entry name" value="LipidA_mod_glycosyltrf_83"/>
</dbReference>
<keyword evidence="5 8" id="KW-0812">Transmembrane</keyword>
<evidence type="ECO:0000256" key="4">
    <source>
        <dbReference type="ARBA" id="ARBA00022679"/>
    </source>
</evidence>
<evidence type="ECO:0000256" key="7">
    <source>
        <dbReference type="ARBA" id="ARBA00023136"/>
    </source>
</evidence>